<comment type="caution">
    <text evidence="2">The sequence shown here is derived from an EMBL/GenBank/DDBJ whole genome shotgun (WGS) entry which is preliminary data.</text>
</comment>
<dbReference type="GeneID" id="89953329"/>
<gene>
    <name evidence="2" type="primary">NUC1</name>
    <name evidence="2" type="ORF">ATC70_009643</name>
</gene>
<organism evidence="2 3">
    <name type="scientific">Mucor velutinosus</name>
    <dbReference type="NCBI Taxonomy" id="708070"/>
    <lineage>
        <taxon>Eukaryota</taxon>
        <taxon>Fungi</taxon>
        <taxon>Fungi incertae sedis</taxon>
        <taxon>Mucoromycota</taxon>
        <taxon>Mucoromycotina</taxon>
        <taxon>Mucoromycetes</taxon>
        <taxon>Mucorales</taxon>
        <taxon>Mucorineae</taxon>
        <taxon>Mucoraceae</taxon>
        <taxon>Mucor</taxon>
    </lineage>
</organism>
<evidence type="ECO:0000256" key="1">
    <source>
        <dbReference type="SAM" id="MobiDB-lite"/>
    </source>
</evidence>
<feature type="region of interest" description="Disordered" evidence="1">
    <location>
        <begin position="1"/>
        <end position="53"/>
    </location>
</feature>
<dbReference type="EMBL" id="JASEJX010000012">
    <property type="protein sequence ID" value="KAK4519408.1"/>
    <property type="molecule type" value="Genomic_DNA"/>
</dbReference>
<proteinExistence type="predicted"/>
<dbReference type="RefSeq" id="XP_064686074.1">
    <property type="nucleotide sequence ID" value="XM_064828872.1"/>
</dbReference>
<name>A0AAN7DLM1_9FUNG</name>
<dbReference type="AlphaFoldDB" id="A0AAN7DLM1"/>
<keyword evidence="3" id="KW-1185">Reference proteome</keyword>
<evidence type="ECO:0000313" key="2">
    <source>
        <dbReference type="EMBL" id="KAK4519408.1"/>
    </source>
</evidence>
<protein>
    <submittedName>
        <fullName evidence="2">Nuclease</fullName>
    </submittedName>
</protein>
<feature type="compositionally biased region" description="Acidic residues" evidence="1">
    <location>
        <begin position="43"/>
        <end position="53"/>
    </location>
</feature>
<sequence>MENMVPSPIERPAPSRVRFPTQEEILTAPDSKDSSPEGYSEGYSEDLSETSDY</sequence>
<accession>A0AAN7DLM1</accession>
<dbReference type="Proteomes" id="UP001304243">
    <property type="component" value="Unassembled WGS sequence"/>
</dbReference>
<reference evidence="2 3" key="1">
    <citation type="submission" date="2022-11" db="EMBL/GenBank/DDBJ databases">
        <title>Mucor velutinosus strain NIH1002 WGS.</title>
        <authorList>
            <person name="Subramanian P."/>
            <person name="Mullikin J.C."/>
            <person name="Segre J.A."/>
            <person name="Zelazny A.M."/>
        </authorList>
    </citation>
    <scope>NUCLEOTIDE SEQUENCE [LARGE SCALE GENOMIC DNA]</scope>
    <source>
        <strain evidence="2 3">NIH1002</strain>
    </source>
</reference>
<evidence type="ECO:0000313" key="3">
    <source>
        <dbReference type="Proteomes" id="UP001304243"/>
    </source>
</evidence>